<dbReference type="Pfam" id="PF09992">
    <property type="entry name" value="NAGPA"/>
    <property type="match status" value="1"/>
</dbReference>
<feature type="transmembrane region" description="Helical" evidence="1">
    <location>
        <begin position="12"/>
        <end position="30"/>
    </location>
</feature>
<evidence type="ECO:0000259" key="2">
    <source>
        <dbReference type="Pfam" id="PF09992"/>
    </source>
</evidence>
<feature type="transmembrane region" description="Helical" evidence="1">
    <location>
        <begin position="66"/>
        <end position="89"/>
    </location>
</feature>
<keyword evidence="1" id="KW-0472">Membrane</keyword>
<dbReference type="Proteomes" id="UP000320735">
    <property type="component" value="Unassembled WGS sequence"/>
</dbReference>
<dbReference type="InterPro" id="IPR018711">
    <property type="entry name" value="NAGPA"/>
</dbReference>
<keyword evidence="4" id="KW-1185">Reference proteome</keyword>
<gene>
    <name evidence="3" type="ORF">CA54_53800</name>
</gene>
<keyword evidence="1" id="KW-0812">Transmembrane</keyword>
<name>A0A5C6B6S5_9PLAN</name>
<feature type="transmembrane region" description="Helical" evidence="1">
    <location>
        <begin position="36"/>
        <end position="54"/>
    </location>
</feature>
<proteinExistence type="predicted"/>
<dbReference type="PANTHER" id="PTHR40446:SF2">
    <property type="entry name" value="N-ACETYLGLUCOSAMINE-1-PHOSPHODIESTER ALPHA-N-ACETYLGLUCOSAMINIDASE"/>
    <property type="match status" value="1"/>
</dbReference>
<evidence type="ECO:0000256" key="1">
    <source>
        <dbReference type="SAM" id="Phobius"/>
    </source>
</evidence>
<comment type="caution">
    <text evidence="3">The sequence shown here is derived from an EMBL/GenBank/DDBJ whole genome shotgun (WGS) entry which is preliminary data.</text>
</comment>
<sequence length="359" mass="39295">MARTLQERIQQPWVTSAIAFGFIVPPSLMVTVTWPSMMTLVAFGMWPFAAIWIMQRGKMRSSRFRTFCYGLLLFGVSPFVILGTFQAFYRFGPRPVPGTTPLFHGVDYIRIVLDEPTPAVVHILKVDLKADGVEVFVTPPEYADGVFAVEPRTTSQFLSEFGLQAAINGSHFSPFERRNPLSYIPYWSDPKDVLGGAASRWAQYGTPKHWCPVLHIDESGHGTIARSLERPWYTATAGTRHFIVEGEPSSVDSGPFDAMTAAGLDAEGRTLFLVVVDGDQLPYSEGIDQIGLASLLLDQGVYNAIRLDGGGSSTMLSQGTFGIPIRLNRPVQGGFLGIERPVGNHIGVFAKPLAFSGPP</sequence>
<dbReference type="EMBL" id="SJPP01000003">
    <property type="protein sequence ID" value="TWU06976.1"/>
    <property type="molecule type" value="Genomic_DNA"/>
</dbReference>
<evidence type="ECO:0000313" key="3">
    <source>
        <dbReference type="EMBL" id="TWU06976.1"/>
    </source>
</evidence>
<protein>
    <recommendedName>
        <fullName evidence="2">Phosphodiester glycosidase domain-containing protein</fullName>
    </recommendedName>
</protein>
<dbReference type="PANTHER" id="PTHR40446">
    <property type="entry name" value="N-ACETYLGLUCOSAMINE-1-PHOSPHODIESTER ALPHA-N-ACETYLGLUCOSAMINIDASE"/>
    <property type="match status" value="1"/>
</dbReference>
<dbReference type="AlphaFoldDB" id="A0A5C6B6S5"/>
<accession>A0A5C6B6S5</accession>
<reference evidence="3 4" key="1">
    <citation type="submission" date="2019-02" db="EMBL/GenBank/DDBJ databases">
        <title>Deep-cultivation of Planctomycetes and their phenomic and genomic characterization uncovers novel biology.</title>
        <authorList>
            <person name="Wiegand S."/>
            <person name="Jogler M."/>
            <person name="Boedeker C."/>
            <person name="Pinto D."/>
            <person name="Vollmers J."/>
            <person name="Rivas-Marin E."/>
            <person name="Kohn T."/>
            <person name="Peeters S.H."/>
            <person name="Heuer A."/>
            <person name="Rast P."/>
            <person name="Oberbeckmann S."/>
            <person name="Bunk B."/>
            <person name="Jeske O."/>
            <person name="Meyerdierks A."/>
            <person name="Storesund J.E."/>
            <person name="Kallscheuer N."/>
            <person name="Luecker S."/>
            <person name="Lage O.M."/>
            <person name="Pohl T."/>
            <person name="Merkel B.J."/>
            <person name="Hornburger P."/>
            <person name="Mueller R.-W."/>
            <person name="Bruemmer F."/>
            <person name="Labrenz M."/>
            <person name="Spormann A.M."/>
            <person name="Op Den Camp H."/>
            <person name="Overmann J."/>
            <person name="Amann R."/>
            <person name="Jetten M.S.M."/>
            <person name="Mascher T."/>
            <person name="Medema M.H."/>
            <person name="Devos D.P."/>
            <person name="Kaster A.-K."/>
            <person name="Ovreas L."/>
            <person name="Rohde M."/>
            <person name="Galperin M.Y."/>
            <person name="Jogler C."/>
        </authorList>
    </citation>
    <scope>NUCLEOTIDE SEQUENCE [LARGE SCALE GENOMIC DNA]</scope>
    <source>
        <strain evidence="3 4">CA54</strain>
    </source>
</reference>
<evidence type="ECO:0000313" key="4">
    <source>
        <dbReference type="Proteomes" id="UP000320735"/>
    </source>
</evidence>
<feature type="domain" description="Phosphodiester glycosidase" evidence="2">
    <location>
        <begin position="163"/>
        <end position="349"/>
    </location>
</feature>
<organism evidence="3 4">
    <name type="scientific">Symmachiella macrocystis</name>
    <dbReference type="NCBI Taxonomy" id="2527985"/>
    <lineage>
        <taxon>Bacteria</taxon>
        <taxon>Pseudomonadati</taxon>
        <taxon>Planctomycetota</taxon>
        <taxon>Planctomycetia</taxon>
        <taxon>Planctomycetales</taxon>
        <taxon>Planctomycetaceae</taxon>
        <taxon>Symmachiella</taxon>
    </lineage>
</organism>
<keyword evidence="1" id="KW-1133">Transmembrane helix</keyword>